<dbReference type="InterPro" id="IPR023214">
    <property type="entry name" value="HAD_sf"/>
</dbReference>
<dbReference type="Pfam" id="PF13242">
    <property type="entry name" value="Hydrolase_like"/>
    <property type="match status" value="1"/>
</dbReference>
<evidence type="ECO:0000256" key="6">
    <source>
        <dbReference type="ARBA" id="ARBA00022801"/>
    </source>
</evidence>
<dbReference type="InterPro" id="IPR006543">
    <property type="entry name" value="Histidinol-phos"/>
</dbReference>
<comment type="caution">
    <text evidence="12">Lacks conserved residue(s) required for the propagation of feature annotation.</text>
</comment>
<organism evidence="13 14">
    <name type="scientific">Epilithonimonas bovis DSM 19482</name>
    <dbReference type="NCBI Taxonomy" id="1121284"/>
    <lineage>
        <taxon>Bacteria</taxon>
        <taxon>Pseudomonadati</taxon>
        <taxon>Bacteroidota</taxon>
        <taxon>Flavobacteriia</taxon>
        <taxon>Flavobacteriales</taxon>
        <taxon>Weeksellaceae</taxon>
        <taxon>Chryseobacterium group</taxon>
        <taxon>Epilithonimonas</taxon>
    </lineage>
</organism>
<proteinExistence type="inferred from homology"/>
<comment type="catalytic activity">
    <reaction evidence="12">
        <text>D-erythro-1-(imidazol-4-yl)glycerol 3-phosphate = 3-(imidazol-4-yl)-2-oxopropyl phosphate + H2O</text>
        <dbReference type="Rhea" id="RHEA:11040"/>
        <dbReference type="ChEBI" id="CHEBI:15377"/>
        <dbReference type="ChEBI" id="CHEBI:57766"/>
        <dbReference type="ChEBI" id="CHEBI:58278"/>
        <dbReference type="EC" id="4.2.1.19"/>
    </reaction>
</comment>
<evidence type="ECO:0000256" key="2">
    <source>
        <dbReference type="ARBA" id="ARBA00005047"/>
    </source>
</evidence>
<dbReference type="SUPFAM" id="SSF56784">
    <property type="entry name" value="HAD-like"/>
    <property type="match status" value="1"/>
</dbReference>
<comment type="similarity">
    <text evidence="12">In the C-terminal section; belongs to the imidazoleglycerol-phosphate dehydratase family.</text>
</comment>
<keyword evidence="5 12" id="KW-0479">Metal-binding</keyword>
<dbReference type="HAMAP" id="MF_01022">
    <property type="entry name" value="Bifunc_HisB"/>
    <property type="match status" value="1"/>
</dbReference>
<keyword evidence="6 12" id="KW-0378">Hydrolase</keyword>
<dbReference type="GO" id="GO:0004401">
    <property type="term" value="F:histidinol-phosphatase activity"/>
    <property type="evidence" value="ECO:0007669"/>
    <property type="project" value="UniProtKB-UniRule"/>
</dbReference>
<dbReference type="UniPathway" id="UPA00031">
    <property type="reaction ID" value="UER00011"/>
</dbReference>
<dbReference type="InterPro" id="IPR000807">
    <property type="entry name" value="ImidazoleglycerolP_deHydtase"/>
</dbReference>
<dbReference type="NCBIfam" id="NF002114">
    <property type="entry name" value="PRK00951.2-4"/>
    <property type="match status" value="1"/>
</dbReference>
<dbReference type="EMBL" id="FTPU01000005">
    <property type="protein sequence ID" value="SIT96072.1"/>
    <property type="molecule type" value="Genomic_DNA"/>
</dbReference>
<evidence type="ECO:0000256" key="7">
    <source>
        <dbReference type="ARBA" id="ARBA00022842"/>
    </source>
</evidence>
<dbReference type="HAMAP" id="MF_00076">
    <property type="entry name" value="HisB"/>
    <property type="match status" value="1"/>
</dbReference>
<evidence type="ECO:0000256" key="12">
    <source>
        <dbReference type="HAMAP-Rule" id="MF_01022"/>
    </source>
</evidence>
<dbReference type="OrthoDB" id="9790411at2"/>
<dbReference type="Proteomes" id="UP000187261">
    <property type="component" value="Unassembled WGS sequence"/>
</dbReference>
<keyword evidence="8 12" id="KW-0368">Histidine biosynthesis</keyword>
<dbReference type="InterPro" id="IPR020568">
    <property type="entry name" value="Ribosomal_Su5_D2-typ_SF"/>
</dbReference>
<dbReference type="GO" id="GO:0046872">
    <property type="term" value="F:metal ion binding"/>
    <property type="evidence" value="ECO:0007669"/>
    <property type="project" value="UniProtKB-KW"/>
</dbReference>
<feature type="binding site" evidence="12">
    <location>
        <position position="8"/>
    </location>
    <ligand>
        <name>Mg(2+)</name>
        <dbReference type="ChEBI" id="CHEBI:18420"/>
    </ligand>
</feature>
<keyword evidence="7 12" id="KW-0460">Magnesium</keyword>
<gene>
    <name evidence="12" type="primary">hisB</name>
    <name evidence="13" type="ORF">SAMN05660493_00744</name>
</gene>
<feature type="active site" description="Nucleophile" evidence="12">
    <location>
        <position position="8"/>
    </location>
</feature>
<dbReference type="NCBIfam" id="TIGR01656">
    <property type="entry name" value="Histidinol-ppas"/>
    <property type="match status" value="1"/>
</dbReference>
<evidence type="ECO:0000256" key="4">
    <source>
        <dbReference type="ARBA" id="ARBA00022605"/>
    </source>
</evidence>
<dbReference type="InterPro" id="IPR006549">
    <property type="entry name" value="HAD-SF_hydro_IIIA"/>
</dbReference>
<comment type="pathway">
    <text evidence="2 12">Amino-acid biosynthesis; L-histidine biosynthesis; L-histidine from 5-phospho-alpha-D-ribose 1-diphosphate: step 6/9.</text>
</comment>
<dbReference type="GO" id="GO:0000105">
    <property type="term" value="P:L-histidine biosynthetic process"/>
    <property type="evidence" value="ECO:0007669"/>
    <property type="project" value="UniProtKB-UniRule"/>
</dbReference>
<evidence type="ECO:0000313" key="13">
    <source>
        <dbReference type="EMBL" id="SIT96072.1"/>
    </source>
</evidence>
<accession>A0A1U7PVU2</accession>
<evidence type="ECO:0000256" key="5">
    <source>
        <dbReference type="ARBA" id="ARBA00022723"/>
    </source>
</evidence>
<dbReference type="InterPro" id="IPR020565">
    <property type="entry name" value="ImidazoleglycerP_deHydtase_CS"/>
</dbReference>
<keyword evidence="3 12" id="KW-0963">Cytoplasm</keyword>
<dbReference type="PANTHER" id="PTHR23133">
    <property type="entry name" value="IMIDAZOLEGLYCEROL-PHOSPHATE DEHYDRATASE HIS7"/>
    <property type="match status" value="1"/>
</dbReference>
<dbReference type="AlphaFoldDB" id="A0A1U7PVU2"/>
<dbReference type="GO" id="GO:0005737">
    <property type="term" value="C:cytoplasm"/>
    <property type="evidence" value="ECO:0007669"/>
    <property type="project" value="UniProtKB-SubCell"/>
</dbReference>
<feature type="binding site" evidence="12">
    <location>
        <position position="10"/>
    </location>
    <ligand>
        <name>Mg(2+)</name>
        <dbReference type="ChEBI" id="CHEBI:18420"/>
    </ligand>
</feature>
<comment type="catalytic activity">
    <reaction evidence="11 12">
        <text>L-histidinol phosphate + H2O = L-histidinol + phosphate</text>
        <dbReference type="Rhea" id="RHEA:14465"/>
        <dbReference type="ChEBI" id="CHEBI:15377"/>
        <dbReference type="ChEBI" id="CHEBI:43474"/>
        <dbReference type="ChEBI" id="CHEBI:57699"/>
        <dbReference type="ChEBI" id="CHEBI:57980"/>
        <dbReference type="EC" id="3.1.3.15"/>
    </reaction>
</comment>
<dbReference type="CDD" id="cd07914">
    <property type="entry name" value="IGPD"/>
    <property type="match status" value="1"/>
</dbReference>
<dbReference type="PROSITE" id="PS00955">
    <property type="entry name" value="IGP_DEHYDRATASE_2"/>
    <property type="match status" value="1"/>
</dbReference>
<dbReference type="NCBIfam" id="NF003937">
    <property type="entry name" value="PRK05446.1"/>
    <property type="match status" value="1"/>
</dbReference>
<evidence type="ECO:0000313" key="14">
    <source>
        <dbReference type="Proteomes" id="UP000187261"/>
    </source>
</evidence>
<feature type="region of interest" description="Histidinol-phosphatase" evidence="12">
    <location>
        <begin position="1"/>
        <end position="173"/>
    </location>
</feature>
<dbReference type="InterPro" id="IPR036412">
    <property type="entry name" value="HAD-like_sf"/>
</dbReference>
<keyword evidence="14" id="KW-1185">Reference proteome</keyword>
<evidence type="ECO:0000256" key="8">
    <source>
        <dbReference type="ARBA" id="ARBA00023102"/>
    </source>
</evidence>
<dbReference type="FunFam" id="3.30.230.40:FF:000003">
    <property type="entry name" value="Imidazoleglycerol-phosphate dehydratase HisB"/>
    <property type="match status" value="1"/>
</dbReference>
<reference evidence="14" key="1">
    <citation type="submission" date="2016-10" db="EMBL/GenBank/DDBJ databases">
        <authorList>
            <person name="Varghese N."/>
            <person name="Submissions S."/>
        </authorList>
    </citation>
    <scope>NUCLEOTIDE SEQUENCE [LARGE SCALE GENOMIC DNA]</scope>
    <source>
        <strain evidence="14">DSM 19482</strain>
    </source>
</reference>
<dbReference type="GO" id="GO:0004424">
    <property type="term" value="F:imidazoleglycerol-phosphate dehydratase activity"/>
    <property type="evidence" value="ECO:0007669"/>
    <property type="project" value="UniProtKB-UniRule"/>
</dbReference>
<protein>
    <recommendedName>
        <fullName evidence="12">Histidine biosynthesis bifunctional protein HisB</fullName>
    </recommendedName>
    <domain>
        <recommendedName>
            <fullName evidence="12">Histidinol-phosphatase</fullName>
            <ecNumber evidence="12">3.1.3.15</ecNumber>
        </recommendedName>
    </domain>
    <domain>
        <recommendedName>
            <fullName evidence="12">Imidazoleglycerol-phosphate dehydratase</fullName>
            <shortName evidence="12">IGPD</shortName>
            <ecNumber evidence="12">4.2.1.19</ecNumber>
        </recommendedName>
    </domain>
</protein>
<keyword evidence="10 12" id="KW-0511">Multifunctional enzyme</keyword>
<evidence type="ECO:0000256" key="10">
    <source>
        <dbReference type="ARBA" id="ARBA00023268"/>
    </source>
</evidence>
<evidence type="ECO:0000256" key="9">
    <source>
        <dbReference type="ARBA" id="ARBA00023239"/>
    </source>
</evidence>
<dbReference type="NCBIfam" id="NF002111">
    <property type="entry name" value="PRK00951.2-1"/>
    <property type="match status" value="1"/>
</dbReference>
<dbReference type="SUPFAM" id="SSF54211">
    <property type="entry name" value="Ribosomal protein S5 domain 2-like"/>
    <property type="match status" value="2"/>
</dbReference>
<dbReference type="STRING" id="1121284.SAMN05660493_00744"/>
<dbReference type="Pfam" id="PF00475">
    <property type="entry name" value="IGPD"/>
    <property type="match status" value="1"/>
</dbReference>
<evidence type="ECO:0000256" key="11">
    <source>
        <dbReference type="ARBA" id="ARBA00049158"/>
    </source>
</evidence>
<keyword evidence="4 12" id="KW-0028">Amino-acid biosynthesis</keyword>
<dbReference type="PROSITE" id="PS00954">
    <property type="entry name" value="IGP_DEHYDRATASE_1"/>
    <property type="match status" value="1"/>
</dbReference>
<feature type="active site" description="Proton donor" evidence="12">
    <location>
        <position position="10"/>
    </location>
</feature>
<dbReference type="EC" id="4.2.1.19" evidence="12"/>
<dbReference type="Gene3D" id="3.40.50.1000">
    <property type="entry name" value="HAD superfamily/HAD-like"/>
    <property type="match status" value="1"/>
</dbReference>
<name>A0A1U7PVU2_9FLAO</name>
<dbReference type="InterPro" id="IPR005954">
    <property type="entry name" value="HisB_N"/>
</dbReference>
<dbReference type="NCBIfam" id="TIGR01261">
    <property type="entry name" value="hisB_Nterm"/>
    <property type="match status" value="1"/>
</dbReference>
<comment type="similarity">
    <text evidence="12">In the N-terminal section; belongs to the histidinol-phosphatase family.</text>
</comment>
<dbReference type="PANTHER" id="PTHR23133:SF2">
    <property type="entry name" value="IMIDAZOLEGLYCEROL-PHOSPHATE DEHYDRATASE"/>
    <property type="match status" value="1"/>
</dbReference>
<dbReference type="Gene3D" id="3.30.230.40">
    <property type="entry name" value="Imidazole glycerol phosphate dehydratase, domain 1"/>
    <property type="match status" value="2"/>
</dbReference>
<feature type="region of interest" description="Imidazoleglycerol-phosphate dehydratase" evidence="12">
    <location>
        <begin position="174"/>
        <end position="364"/>
    </location>
</feature>
<sequence length="364" mass="41125">MKKVLFIDRDGTLIEEPKIDFQVDSLEKLEFVPGVFQNLAKIVKELDYELVMVTNQDGLGTESFPTADFEKPHRKMLQAFKNEGIEFEDIIIDDSFEHENKPTRKPGTALLGKYIYGNYDLGNSYVIGDRKTDVQLAENLGSKSIFLAEDNFGEATFTTNSWWEIYQFLKAEPRKATVKRTTKETDILIEVNLDGTGIAEISTGLHFFDHMLDQIARHGNLDLKIKVKGDLQVDEHHTVEDTGIALGEAILKALGSKKGIERYGFLLPMDDCLAQVAVDFGGRPWLVWDVGFKREKVGDVPTEMFQHFFKSFTDSARCNLNIKAEGENEHHKIESVFKAFAKAVKMAVNQSDSNFNLPSTKGML</sequence>
<dbReference type="NCBIfam" id="TIGR01662">
    <property type="entry name" value="HAD-SF-IIIA"/>
    <property type="match status" value="1"/>
</dbReference>
<evidence type="ECO:0000256" key="3">
    <source>
        <dbReference type="ARBA" id="ARBA00022490"/>
    </source>
</evidence>
<dbReference type="RefSeq" id="WP_076782129.1">
    <property type="nucleotide sequence ID" value="NZ_FTPU01000005.1"/>
</dbReference>
<comment type="pathway">
    <text evidence="12">Amino-acid biosynthesis; L-histidine biosynthesis; L-histidine from 5-phospho-alpha-D-ribose 1-diphosphate: step 8/9.</text>
</comment>
<comment type="subcellular location">
    <subcellularLocation>
        <location evidence="12">Cytoplasm</location>
    </subcellularLocation>
</comment>
<feature type="binding site" evidence="12">
    <location>
        <position position="129"/>
    </location>
    <ligand>
        <name>Mg(2+)</name>
        <dbReference type="ChEBI" id="CHEBI:18420"/>
    </ligand>
</feature>
<dbReference type="InterPro" id="IPR020566">
    <property type="entry name" value="His_synth_bifunc_HisB"/>
</dbReference>
<dbReference type="FunFam" id="3.30.230.40:FF:000001">
    <property type="entry name" value="Imidazoleglycerol-phosphate dehydratase HisB"/>
    <property type="match status" value="1"/>
</dbReference>
<keyword evidence="9 12" id="KW-0456">Lyase</keyword>
<dbReference type="InterPro" id="IPR038494">
    <property type="entry name" value="IGPD_sf"/>
</dbReference>
<evidence type="ECO:0000256" key="1">
    <source>
        <dbReference type="ARBA" id="ARBA00001946"/>
    </source>
</evidence>
<comment type="cofactor">
    <cofactor evidence="1 12">
        <name>Mg(2+)</name>
        <dbReference type="ChEBI" id="CHEBI:18420"/>
    </cofactor>
</comment>
<dbReference type="EC" id="3.1.3.15" evidence="12"/>